<keyword evidence="5 8" id="KW-1133">Transmembrane helix</keyword>
<evidence type="ECO:0000256" key="7">
    <source>
        <dbReference type="SAM" id="MobiDB-lite"/>
    </source>
</evidence>
<dbReference type="Pfam" id="PF03142">
    <property type="entry name" value="Chitin_synth_2"/>
    <property type="match status" value="1"/>
</dbReference>
<sequence>MAGDEKPEPWDATKNIDDRLLLKQQKWRPYVDFILKCFFALILFCLNLGIDVLSRSLFLLLYGDHQLLVNLDDFEEKKNETECNLPSRTVVFDNLLYVIRPYRIFMLTVPIILTIIGGLYRTFFRLKRPTFDRAMVIHSAYELFAGAVLAFFVLKVVHHMPYLAIIAICYSDNLVTGFYQILCLLKVESGRLVYHRNSVFAEESFQNVDTYGRQLDRQRTNKCELTFVLIGFLLQVASLVFVGILGIEFFEGINLNDWMLEARGFFLLFFLVFTSGRHWMTYLPEVSKSAFDASNQRDAMAGIDVCAGIFKAIGILIPALTFIYIPDEEIDPSIIDERLCSAFTTFIGYMIALYIAIVYVQRHLLGLSCQIRLQFLCFSLPSLLGPLVSFGIWYKMSFSTGLGFVETELILFFNNGTNTTTATCEFDVLTSLDNFQIINLPSEFVPNIPSSLTDLTENTILANMNLELIDLLWIIIISGFVSNIILLRHVFTNLNNKPYARIRDQFVHTSFELFNMPVQEMSNRRVKEYNTLEKLSVSDMSGHPPYIFICVPLWHEEEIEMETMTRSLYRMIEHQKIKAKSDPACYELEVHIFFDAPFEKKNLMKNRSEIYDRDIIEWKVTNEWVNCYINVLRKIVDGNGEGDCWKFGQVYPTPYGGKIVYDVLGTEFTIHLKDPDNVKRGKRWSQIMYLYYLCGWKMDQCQMTNSKGQKLKKENTYILALDGDVDFFPNDFELVLARMVASPDVGACCNQIHPNGSGPMVWFQRFEYAVGHWFQKAAEHILGCVLCSPGCFSLLRVSNLMKDNVMATYKGIATDAMTKLMYDQGEDRWLCTLILLSGGRIEFEAGSHCQTFAPEDPDTFSNNDGAGDQIYMIANINDVSWGTRSAATGPKKEKLTFKQKLRALGKKRWPGLKFFWNYLVKGAPEGIEKPDVPATPPVVSSSSEIESEMDKKGPGDTPARNARQSTVDWATGNLIALEEDDKFISPFTVLGGNTIAEARSRAGIGRNSNFQQSVYSVMQTSVTARKRLLQKTNYNMRMAQDLQKFEALAESPIQGDPEKIIKALQEEAKTTIQLNDDTRPLLVMREVEESAEAEEDGEEMESKALVYRWVNKEMEQRFMEYCASDKFSAYDLPTIKTIREREYSSYRKYRGFKESQGIWEDGKFNPRPEESPRGKSSYLDWVLNMRSPLSDKMKVYALPEAEHVFWQQMTAPGTGYLRVPSAAEEKETRMKNDEMAQQLTDFRNKVAGAMIFINILFFVFALVMKLQAEQLPPVELILPVVAVTWGRYDSGCDWINSQVPKELNPEKYHISASNCSLEDTEISPFSIIYDTQQLIQREGEVENFAFQCSDYIASLNGWDEIELRLPIFQLFFLVLYILLMSMQVICMLIHRWSTLMHYLANISYKSFRLELSRINDTNRQMASIRENGVHKDDKQWSMAFRDFALDLMKLTFAVNSSAGNDGNSREDKWMELYRRTTHRALEMNPDMPKKGMYRLSTRKSQAPWIPSGPNRFSERFSRFQSSIRKSMKKFSRRTSEKIEKEDERRPKSSKSDSATHRATRFMIDDEIIV</sequence>
<feature type="transmembrane region" description="Helical" evidence="8">
    <location>
        <begin position="301"/>
        <end position="325"/>
    </location>
</feature>
<evidence type="ECO:0000256" key="5">
    <source>
        <dbReference type="ARBA" id="ARBA00022989"/>
    </source>
</evidence>
<evidence type="ECO:0000256" key="6">
    <source>
        <dbReference type="ARBA" id="ARBA00023136"/>
    </source>
</evidence>
<dbReference type="PANTHER" id="PTHR22914">
    <property type="entry name" value="CHITIN SYNTHASE"/>
    <property type="match status" value="1"/>
</dbReference>
<evidence type="ECO:0000256" key="1">
    <source>
        <dbReference type="ARBA" id="ARBA00004141"/>
    </source>
</evidence>
<keyword evidence="6 8" id="KW-0472">Membrane</keyword>
<feature type="region of interest" description="Disordered" evidence="7">
    <location>
        <begin position="1523"/>
        <end position="1558"/>
    </location>
</feature>
<dbReference type="Proteomes" id="UP001158576">
    <property type="component" value="Chromosome PAR"/>
</dbReference>
<evidence type="ECO:0000256" key="4">
    <source>
        <dbReference type="ARBA" id="ARBA00022692"/>
    </source>
</evidence>
<dbReference type="EMBL" id="OU015568">
    <property type="protein sequence ID" value="CAG5079684.1"/>
    <property type="molecule type" value="Genomic_DNA"/>
</dbReference>
<keyword evidence="3" id="KW-0328">Glycosyltransferase</keyword>
<organism evidence="9 10">
    <name type="scientific">Oikopleura dioica</name>
    <name type="common">Tunicate</name>
    <dbReference type="NCBI Taxonomy" id="34765"/>
    <lineage>
        <taxon>Eukaryota</taxon>
        <taxon>Metazoa</taxon>
        <taxon>Chordata</taxon>
        <taxon>Tunicata</taxon>
        <taxon>Appendicularia</taxon>
        <taxon>Copelata</taxon>
        <taxon>Oikopleuridae</taxon>
        <taxon>Oikopleura</taxon>
    </lineage>
</organism>
<feature type="transmembrane region" description="Helical" evidence="8">
    <location>
        <begin position="227"/>
        <end position="250"/>
    </location>
</feature>
<feature type="region of interest" description="Disordered" evidence="7">
    <location>
        <begin position="930"/>
        <end position="962"/>
    </location>
</feature>
<gene>
    <name evidence="9" type="ORF">OKIOD_LOCUS878</name>
</gene>
<keyword evidence="4 8" id="KW-0812">Transmembrane</keyword>
<dbReference type="InterPro" id="IPR029044">
    <property type="entry name" value="Nucleotide-diphossugar_trans"/>
</dbReference>
<evidence type="ECO:0000313" key="9">
    <source>
        <dbReference type="EMBL" id="CAG5079684.1"/>
    </source>
</evidence>
<feature type="compositionally biased region" description="Basic and acidic residues" evidence="7">
    <location>
        <begin position="1533"/>
        <end position="1555"/>
    </location>
</feature>
<accession>A0ABN7RNP0</accession>
<dbReference type="SUPFAM" id="SSF53448">
    <property type="entry name" value="Nucleotide-diphospho-sugar transferases"/>
    <property type="match status" value="1"/>
</dbReference>
<dbReference type="InterPro" id="IPR004835">
    <property type="entry name" value="Chitin_synth"/>
</dbReference>
<proteinExistence type="predicted"/>
<dbReference type="EC" id="2.4.1.16" evidence="2"/>
<keyword evidence="10" id="KW-1185">Reference proteome</keyword>
<evidence type="ECO:0000256" key="8">
    <source>
        <dbReference type="SAM" id="Phobius"/>
    </source>
</evidence>
<evidence type="ECO:0000313" key="10">
    <source>
        <dbReference type="Proteomes" id="UP001158576"/>
    </source>
</evidence>
<feature type="transmembrane region" description="Helical" evidence="8">
    <location>
        <begin position="262"/>
        <end position="280"/>
    </location>
</feature>
<feature type="transmembrane region" description="Helical" evidence="8">
    <location>
        <begin position="102"/>
        <end position="123"/>
    </location>
</feature>
<evidence type="ECO:0000256" key="2">
    <source>
        <dbReference type="ARBA" id="ARBA00012543"/>
    </source>
</evidence>
<feature type="transmembrane region" description="Helical" evidence="8">
    <location>
        <begin position="373"/>
        <end position="394"/>
    </location>
</feature>
<feature type="transmembrane region" description="Helical" evidence="8">
    <location>
        <begin position="135"/>
        <end position="154"/>
    </location>
</feature>
<feature type="transmembrane region" description="Helical" evidence="8">
    <location>
        <begin position="341"/>
        <end position="361"/>
    </location>
</feature>
<feature type="transmembrane region" description="Helical" evidence="8">
    <location>
        <begin position="160"/>
        <end position="185"/>
    </location>
</feature>
<feature type="transmembrane region" description="Helical" evidence="8">
    <location>
        <begin position="33"/>
        <end position="50"/>
    </location>
</feature>
<keyword evidence="3" id="KW-0808">Transferase</keyword>
<feature type="transmembrane region" description="Helical" evidence="8">
    <location>
        <begin position="471"/>
        <end position="491"/>
    </location>
</feature>
<dbReference type="PANTHER" id="PTHR22914:SF42">
    <property type="entry name" value="CHITIN SYNTHASE"/>
    <property type="match status" value="1"/>
</dbReference>
<feature type="transmembrane region" description="Helical" evidence="8">
    <location>
        <begin position="1367"/>
        <end position="1389"/>
    </location>
</feature>
<comment type="subcellular location">
    <subcellularLocation>
        <location evidence="1">Membrane</location>
        <topology evidence="1">Multi-pass membrane protein</topology>
    </subcellularLocation>
</comment>
<evidence type="ECO:0000256" key="3">
    <source>
        <dbReference type="ARBA" id="ARBA00022676"/>
    </source>
</evidence>
<reference evidence="9 10" key="1">
    <citation type="submission" date="2021-04" db="EMBL/GenBank/DDBJ databases">
        <authorList>
            <person name="Bliznina A."/>
        </authorList>
    </citation>
    <scope>NUCLEOTIDE SEQUENCE [LARGE SCALE GENOMIC DNA]</scope>
</reference>
<name>A0ABN7RNP0_OIKDI</name>
<feature type="transmembrane region" description="Helical" evidence="8">
    <location>
        <begin position="1246"/>
        <end position="1264"/>
    </location>
</feature>
<protein>
    <recommendedName>
        <fullName evidence="2">chitin synthase</fullName>
        <ecNumber evidence="2">2.4.1.16</ecNumber>
    </recommendedName>
</protein>